<dbReference type="InterPro" id="IPR006149">
    <property type="entry name" value="EB_dom"/>
</dbReference>
<organism evidence="2 3">
    <name type="scientific">Caenorhabditis briggsae</name>
    <dbReference type="NCBI Taxonomy" id="6238"/>
    <lineage>
        <taxon>Eukaryota</taxon>
        <taxon>Metazoa</taxon>
        <taxon>Ecdysozoa</taxon>
        <taxon>Nematoda</taxon>
        <taxon>Chromadorea</taxon>
        <taxon>Rhabditida</taxon>
        <taxon>Rhabditina</taxon>
        <taxon>Rhabditomorpha</taxon>
        <taxon>Rhabditoidea</taxon>
        <taxon>Rhabditidae</taxon>
        <taxon>Peloderinae</taxon>
        <taxon>Caenorhabditis</taxon>
    </lineage>
</organism>
<dbReference type="OMA" id="CCRREAR"/>
<dbReference type="CDD" id="cd00109">
    <property type="entry name" value="Kunitz-type"/>
    <property type="match status" value="1"/>
</dbReference>
<dbReference type="InterPro" id="IPR028150">
    <property type="entry name" value="Lustrin_cystein"/>
</dbReference>
<evidence type="ECO:0000259" key="1">
    <source>
        <dbReference type="PROSITE" id="PS50279"/>
    </source>
</evidence>
<dbReference type="Gene3D" id="4.10.410.10">
    <property type="entry name" value="Pancreatic trypsin inhibitor Kunitz domain"/>
    <property type="match status" value="5"/>
</dbReference>
<dbReference type="InterPro" id="IPR020901">
    <property type="entry name" value="Prtase_inh_Kunz-CS"/>
</dbReference>
<feature type="domain" description="BPTI/Kunitz inhibitor" evidence="1">
    <location>
        <begin position="641"/>
        <end position="692"/>
    </location>
</feature>
<dbReference type="InterPro" id="IPR036880">
    <property type="entry name" value="Kunitz_BPTI_sf"/>
</dbReference>
<dbReference type="HOGENOM" id="CLU_004071_0_0_1"/>
<dbReference type="SMART" id="SM00289">
    <property type="entry name" value="WR1"/>
    <property type="match status" value="13"/>
</dbReference>
<feature type="domain" description="BPTI/Kunitz inhibitor" evidence="1">
    <location>
        <begin position="314"/>
        <end position="367"/>
    </location>
</feature>
<dbReference type="eggNOG" id="KOG4295">
    <property type="taxonomic scope" value="Eukaryota"/>
</dbReference>
<protein>
    <submittedName>
        <fullName evidence="2">Protein CBG18270</fullName>
    </submittedName>
</protein>
<accession>A8XSA8</accession>
<feature type="domain" description="BPTI/Kunitz inhibitor" evidence="1">
    <location>
        <begin position="205"/>
        <end position="259"/>
    </location>
</feature>
<dbReference type="CTD" id="8584275"/>
<dbReference type="InParanoid" id="A8XSA8"/>
<dbReference type="KEGG" id="cbr:CBG_18270"/>
<dbReference type="Pfam" id="PF14625">
    <property type="entry name" value="Lustrin_cystein"/>
    <property type="match status" value="7"/>
</dbReference>
<dbReference type="PROSITE" id="PS50279">
    <property type="entry name" value="BPTI_KUNITZ_2"/>
    <property type="match status" value="5"/>
</dbReference>
<dbReference type="Pfam" id="PF00014">
    <property type="entry name" value="Kunitz_BPTI"/>
    <property type="match status" value="4"/>
</dbReference>
<proteinExistence type="predicted"/>
<dbReference type="GeneID" id="8584275"/>
<dbReference type="InterPro" id="IPR002223">
    <property type="entry name" value="Kunitz_BPTI"/>
</dbReference>
<sequence>MYSLNQITCFLIVYIQVSFTFGTIPLSEGLHQIYARNAAGWFDSRILLISPRNNSDVRKIGDNCTRNTECVSGAVCLGTCRCRNTHVPVEDQCWKKVEPGNVGCTFDEQCEGVWPMTTCQSGQCACAEEEELIETPEGNVCVVPGNCPTNNVNGALYDRATHRVSTCLTFTSKKEKNTQFIGCDEYPEVYDCIAGTCCPTRGMTCIQPLSTGDTKDATAVEDRRWWYNSATGQCAPFNYTGNGGNSNNFLTQSQCESYCGGRCTRGDPLPLEDSIPNSNDNYFCKIHESDRQLCCPTPSFICSSLGGVNVDKTTMRPYSNGSPRRGADVLQRWFWDTNELACKIFKYYGQGGNFNNFGDKQECMDFCSSRLCPHGNPLHDPSDNVQRCQGQVQCPESHECKNSVCCPRPAATCLQSLKTREKCEPGGTTTKWTYSTEHNMCKSVLASRCLIGDNQFDSMEECQTICASVQQQPKCPIGRAYKGSDQVVVRCSSSKRCPSNYECIYTGSVHACCPSREFTCNQGLQVGTTCGMSTLQRWYYDPLHNRCNQFEYQGCNGNDNNFVTRLDCIETCHRSDCPDGGEALIDSSNGRIIACERNDDCPSTHTCTRQVRLSFDSGFLTSVFQLYSNRTSCCPSRKWICSHDANEGVSCGTPSKRFYFDANTETCLQFTYLGCAGNANSFSNRVACYQFCQSASCSSSEVVYQPSNLDEPFDCSLKTCPRHFSCVRNVWDETKSVCCGSPNFGVCSSTQHPMLLSSTQQPMSCTPNTQVRSIIKQQIRTKNFQNSCPLGFQCIYSSIRMLYFCCRDIERIEKCLQGSRPEIWQSTAEPRACSRDSQCPSTTSCFTPTPFSSGLCCARIDEICPATFIYDEQKSSDGQCSPLEKNTCGRDGQSVCLYSDVKNRFVCCRREARQIQALAKCPPGSIMELSKTYCDPESPCPKTHFCMKKSTDRKGICCRHPSLKRVMPMKTRKPGTATSRKQTSRYRCPKGEKLLKIDGEPKNCEVDIDCPEFYKCTSQGTSPSYQSVCCGLDITEICSTRVYPAIRVQKCSMCATGYECHKNYCCPQKEVACAQPIPEINSDEETEDSVIRFYYDSETNTCHSSTITEEMLNHQLLRTISPTIPLVLRYLQCPHPYVNPLDHPQMCITSLKSCSDSETCLKTTTGRNFVCCQHPPSFQMLMNNLCGASYQPTLNKSGNPIRCSSSSRCASRICRQSPVLRYSICCQRRIPKTRLLIRPLSEGQINKKPVCRSEAESTMGACLPKLFPGETECEVDNQCVSPSICIEKRCTCPKGTVQFRRMCVDYYWISLTETEIYGLKVDGRVALNYTPDFFLIFEKFSSPSTKAYFQNNPYIIRVCQKKNPRTKEIIVPLKKNFILIISASVCPLFYKNQNGICV</sequence>
<dbReference type="Pfam" id="PF01683">
    <property type="entry name" value="EB"/>
    <property type="match status" value="2"/>
</dbReference>
<reference evidence="2 3" key="1">
    <citation type="journal article" date="2003" name="PLoS Biol.">
        <title>The genome sequence of Caenorhabditis briggsae: a platform for comparative genomics.</title>
        <authorList>
            <person name="Stein L.D."/>
            <person name="Bao Z."/>
            <person name="Blasiar D."/>
            <person name="Blumenthal T."/>
            <person name="Brent M.R."/>
            <person name="Chen N."/>
            <person name="Chinwalla A."/>
            <person name="Clarke L."/>
            <person name="Clee C."/>
            <person name="Coghlan A."/>
            <person name="Coulson A."/>
            <person name="D'Eustachio P."/>
            <person name="Fitch D.H."/>
            <person name="Fulton L.A."/>
            <person name="Fulton R.E."/>
            <person name="Griffiths-Jones S."/>
            <person name="Harris T.W."/>
            <person name="Hillier L.W."/>
            <person name="Kamath R."/>
            <person name="Kuwabara P.E."/>
            <person name="Mardis E.R."/>
            <person name="Marra M.A."/>
            <person name="Miner T.L."/>
            <person name="Minx P."/>
            <person name="Mullikin J.C."/>
            <person name="Plumb R.W."/>
            <person name="Rogers J."/>
            <person name="Schein J.E."/>
            <person name="Sohrmann M."/>
            <person name="Spieth J."/>
            <person name="Stajich J.E."/>
            <person name="Wei C."/>
            <person name="Willey D."/>
            <person name="Wilson R.K."/>
            <person name="Durbin R."/>
            <person name="Waterston R.H."/>
        </authorList>
    </citation>
    <scope>NUCLEOTIDE SEQUENCE [LARGE SCALE GENOMIC DNA]</scope>
    <source>
        <strain evidence="2 3">AF16</strain>
    </source>
</reference>
<dbReference type="EMBL" id="HE600936">
    <property type="protein sequence ID" value="CAP35750.2"/>
    <property type="molecule type" value="Genomic_DNA"/>
</dbReference>
<dbReference type="PANTHER" id="PTHR46339:SF8">
    <property type="entry name" value="BPTI_KUNITZ INHIBITOR DOMAIN-CONTAINING PROTEIN"/>
    <property type="match status" value="1"/>
</dbReference>
<gene>
    <name evidence="2 4" type="ORF">CBG18270</name>
    <name evidence="2" type="ORF">CBG_18270</name>
</gene>
<dbReference type="SUPFAM" id="SSF57362">
    <property type="entry name" value="BPTI-like"/>
    <property type="match status" value="5"/>
</dbReference>
<evidence type="ECO:0000313" key="4">
    <source>
        <dbReference type="WormBase" id="CBG18270"/>
    </source>
</evidence>
<reference evidence="2 3" key="2">
    <citation type="journal article" date="2011" name="PLoS Genet.">
        <title>Caenorhabditis briggsae recombinant inbred line genotypes reveal inter-strain incompatibility and the evolution of recombination.</title>
        <authorList>
            <person name="Ross J.A."/>
            <person name="Koboldt D.C."/>
            <person name="Staisch J.E."/>
            <person name="Chamberlin H.M."/>
            <person name="Gupta B.P."/>
            <person name="Miller R.D."/>
            <person name="Baird S.E."/>
            <person name="Haag E.S."/>
        </authorList>
    </citation>
    <scope>NUCLEOTIDE SEQUENCE [LARGE SCALE GENOMIC DNA]</scope>
    <source>
        <strain evidence="2 3">AF16</strain>
    </source>
</reference>
<dbReference type="SMART" id="SM00131">
    <property type="entry name" value="KU"/>
    <property type="match status" value="5"/>
</dbReference>
<evidence type="ECO:0000313" key="3">
    <source>
        <dbReference type="Proteomes" id="UP000008549"/>
    </source>
</evidence>
<name>A8XSA8_CAEBR</name>
<dbReference type="InterPro" id="IPR053014">
    <property type="entry name" value="Cuticle_assoc_divergent"/>
</dbReference>
<feature type="domain" description="BPTI/Kunitz inhibitor" evidence="1">
    <location>
        <begin position="413"/>
        <end position="466"/>
    </location>
</feature>
<dbReference type="Proteomes" id="UP000008549">
    <property type="component" value="Unassembled WGS sequence"/>
</dbReference>
<dbReference type="PROSITE" id="PS00280">
    <property type="entry name" value="BPTI_KUNITZ_1"/>
    <property type="match status" value="2"/>
</dbReference>
<dbReference type="InterPro" id="IPR006150">
    <property type="entry name" value="Cys_repeat_1"/>
</dbReference>
<dbReference type="RefSeq" id="XP_045096429.1">
    <property type="nucleotide sequence ID" value="XM_045243768.1"/>
</dbReference>
<keyword evidence="3" id="KW-1185">Reference proteome</keyword>
<dbReference type="WormBase" id="CBG18270">
    <property type="protein sequence ID" value="CBP43372"/>
    <property type="gene ID" value="WBGene00037720"/>
</dbReference>
<dbReference type="CDD" id="cd22593">
    <property type="entry name" value="Kunitz_conkunitzin"/>
    <property type="match status" value="2"/>
</dbReference>
<dbReference type="FunCoup" id="A8XSA8">
    <property type="interactions" value="1"/>
</dbReference>
<dbReference type="GO" id="GO:0004867">
    <property type="term" value="F:serine-type endopeptidase inhibitor activity"/>
    <property type="evidence" value="ECO:0007669"/>
    <property type="project" value="InterPro"/>
</dbReference>
<dbReference type="PANTHER" id="PTHR46339">
    <property type="entry name" value="PROTEIN CBG15282-RELATED"/>
    <property type="match status" value="1"/>
</dbReference>
<feature type="domain" description="BPTI/Kunitz inhibitor" evidence="1">
    <location>
        <begin position="520"/>
        <end position="572"/>
    </location>
</feature>
<evidence type="ECO:0000313" key="2">
    <source>
        <dbReference type="EMBL" id="CAP35750.2"/>
    </source>
</evidence>